<organism evidence="3 4">
    <name type="scientific">Candidula unifasciata</name>
    <dbReference type="NCBI Taxonomy" id="100452"/>
    <lineage>
        <taxon>Eukaryota</taxon>
        <taxon>Metazoa</taxon>
        <taxon>Spiralia</taxon>
        <taxon>Lophotrochozoa</taxon>
        <taxon>Mollusca</taxon>
        <taxon>Gastropoda</taxon>
        <taxon>Heterobranchia</taxon>
        <taxon>Euthyneura</taxon>
        <taxon>Panpulmonata</taxon>
        <taxon>Eupulmonata</taxon>
        <taxon>Stylommatophora</taxon>
        <taxon>Helicina</taxon>
        <taxon>Helicoidea</taxon>
        <taxon>Geomitridae</taxon>
        <taxon>Candidula</taxon>
    </lineage>
</organism>
<protein>
    <recommendedName>
        <fullName evidence="2">Thioredoxin domain-containing protein</fullName>
    </recommendedName>
</protein>
<keyword evidence="4" id="KW-1185">Reference proteome</keyword>
<sequence length="252" mass="27579">MRELFTSCFSCTKKAPHKTNKIEFDRSQTYVKQVAPTAKPAAARKPSSAPSAPPSPAFSTKSASPAKAASPAKDLSPVTSRIPEQETKDSEDYSPERIRGLKRKSVVAEGPIVYPDKFVGAPEVFGMPGALFNKYGLEGDMFYSYLGAKDAVMVFFYDPTSPVCEMARLNFRQAAKHTNREGHGYAAVDCREMTHICDTENIYEVPTFKLYSYGKLVGRYGETTTAAELQHFVETSPVVDNSSQSPQACGSS</sequence>
<reference evidence="3" key="1">
    <citation type="submission" date="2021-04" db="EMBL/GenBank/DDBJ databases">
        <authorList>
            <consortium name="Molecular Ecology Group"/>
        </authorList>
    </citation>
    <scope>NUCLEOTIDE SEQUENCE</scope>
</reference>
<feature type="compositionally biased region" description="Basic and acidic residues" evidence="1">
    <location>
        <begin position="83"/>
        <end position="97"/>
    </location>
</feature>
<feature type="region of interest" description="Disordered" evidence="1">
    <location>
        <begin position="34"/>
        <end position="97"/>
    </location>
</feature>
<evidence type="ECO:0000313" key="4">
    <source>
        <dbReference type="Proteomes" id="UP000678393"/>
    </source>
</evidence>
<dbReference type="PANTHER" id="PTHR45672:SF2">
    <property type="entry name" value="PROTEIN DISULFIDE-ISOMERASE A5"/>
    <property type="match status" value="1"/>
</dbReference>
<dbReference type="PANTHER" id="PTHR45672">
    <property type="entry name" value="PROTEIN DISULFIDE-ISOMERASE C17H9.14C-RELATED"/>
    <property type="match status" value="1"/>
</dbReference>
<dbReference type="GO" id="GO:0006457">
    <property type="term" value="P:protein folding"/>
    <property type="evidence" value="ECO:0007669"/>
    <property type="project" value="TreeGrafter"/>
</dbReference>
<feature type="domain" description="Thioredoxin" evidence="2">
    <location>
        <begin position="140"/>
        <end position="234"/>
    </location>
</feature>
<dbReference type="InterPro" id="IPR051063">
    <property type="entry name" value="PDI"/>
</dbReference>
<gene>
    <name evidence="3" type="ORF">CUNI_LOCUS19784</name>
</gene>
<dbReference type="SUPFAM" id="SSF52833">
    <property type="entry name" value="Thioredoxin-like"/>
    <property type="match status" value="1"/>
</dbReference>
<dbReference type="GO" id="GO:0005783">
    <property type="term" value="C:endoplasmic reticulum"/>
    <property type="evidence" value="ECO:0007669"/>
    <property type="project" value="TreeGrafter"/>
</dbReference>
<name>A0A8S4A5F7_9EUPU</name>
<dbReference type="GO" id="GO:0003756">
    <property type="term" value="F:protein disulfide isomerase activity"/>
    <property type="evidence" value="ECO:0007669"/>
    <property type="project" value="TreeGrafter"/>
</dbReference>
<dbReference type="AlphaFoldDB" id="A0A8S4A5F7"/>
<evidence type="ECO:0000259" key="2">
    <source>
        <dbReference type="Pfam" id="PF00085"/>
    </source>
</evidence>
<accession>A0A8S4A5F7</accession>
<dbReference type="Gene3D" id="3.40.30.10">
    <property type="entry name" value="Glutaredoxin"/>
    <property type="match status" value="1"/>
</dbReference>
<dbReference type="Pfam" id="PF00085">
    <property type="entry name" value="Thioredoxin"/>
    <property type="match status" value="1"/>
</dbReference>
<comment type="caution">
    <text evidence="3">The sequence shown here is derived from an EMBL/GenBank/DDBJ whole genome shotgun (WGS) entry which is preliminary data.</text>
</comment>
<dbReference type="InterPro" id="IPR013766">
    <property type="entry name" value="Thioredoxin_domain"/>
</dbReference>
<dbReference type="Proteomes" id="UP000678393">
    <property type="component" value="Unassembled WGS sequence"/>
</dbReference>
<dbReference type="EMBL" id="CAJHNH020006924">
    <property type="protein sequence ID" value="CAG5134226.1"/>
    <property type="molecule type" value="Genomic_DNA"/>
</dbReference>
<feature type="compositionally biased region" description="Low complexity" evidence="1">
    <location>
        <begin position="57"/>
        <end position="73"/>
    </location>
</feature>
<dbReference type="InterPro" id="IPR036249">
    <property type="entry name" value="Thioredoxin-like_sf"/>
</dbReference>
<evidence type="ECO:0000256" key="1">
    <source>
        <dbReference type="SAM" id="MobiDB-lite"/>
    </source>
</evidence>
<proteinExistence type="predicted"/>
<feature type="compositionally biased region" description="Low complexity" evidence="1">
    <location>
        <begin position="35"/>
        <end position="50"/>
    </location>
</feature>
<evidence type="ECO:0000313" key="3">
    <source>
        <dbReference type="EMBL" id="CAG5134226.1"/>
    </source>
</evidence>